<feature type="region of interest" description="Disordered" evidence="3">
    <location>
        <begin position="543"/>
        <end position="615"/>
    </location>
</feature>
<dbReference type="InterPro" id="IPR050502">
    <property type="entry name" value="Euk_RNA-bind_prot"/>
</dbReference>
<organism evidence="5 6">
    <name type="scientific">Candidozyma pseudohaemuli</name>
    <dbReference type="NCBI Taxonomy" id="418784"/>
    <lineage>
        <taxon>Eukaryota</taxon>
        <taxon>Fungi</taxon>
        <taxon>Dikarya</taxon>
        <taxon>Ascomycota</taxon>
        <taxon>Saccharomycotina</taxon>
        <taxon>Pichiomycetes</taxon>
        <taxon>Metschnikowiaceae</taxon>
        <taxon>Candidozyma</taxon>
    </lineage>
</organism>
<feature type="compositionally biased region" description="Polar residues" evidence="3">
    <location>
        <begin position="653"/>
        <end position="667"/>
    </location>
</feature>
<evidence type="ECO:0000313" key="6">
    <source>
        <dbReference type="Proteomes" id="UP000241107"/>
    </source>
</evidence>
<dbReference type="VEuPathDB" id="FungiDB:C7M61_000102"/>
<feature type="compositionally biased region" description="Polar residues" evidence="3">
    <location>
        <begin position="117"/>
        <end position="126"/>
    </location>
</feature>
<reference evidence="5 6" key="1">
    <citation type="submission" date="2018-03" db="EMBL/GenBank/DDBJ databases">
        <title>Candida pseudohaemulonii genome assembly and annotation.</title>
        <authorList>
            <person name="Munoz J.F."/>
            <person name="Gade L.G."/>
            <person name="Chow N.A."/>
            <person name="Litvintseva A.P."/>
            <person name="Loparev V.N."/>
            <person name="Cuomo C.A."/>
        </authorList>
    </citation>
    <scope>NUCLEOTIDE SEQUENCE [LARGE SCALE GENOMIC DNA]</scope>
    <source>
        <strain evidence="5 6">B12108</strain>
    </source>
</reference>
<proteinExistence type="predicted"/>
<dbReference type="RefSeq" id="XP_024715161.1">
    <property type="nucleotide sequence ID" value="XM_024855562.1"/>
</dbReference>
<feature type="compositionally biased region" description="Basic and acidic residues" evidence="3">
    <location>
        <begin position="250"/>
        <end position="269"/>
    </location>
</feature>
<dbReference type="AlphaFoldDB" id="A0A2P7YWY2"/>
<gene>
    <name evidence="5" type="ORF">C7M61_000102</name>
</gene>
<name>A0A2P7YWY2_9ASCO</name>
<feature type="region of interest" description="Disordered" evidence="3">
    <location>
        <begin position="1"/>
        <end position="20"/>
    </location>
</feature>
<dbReference type="SMART" id="SM00360">
    <property type="entry name" value="RRM"/>
    <property type="match status" value="1"/>
</dbReference>
<dbReference type="EMBL" id="PYFQ01000001">
    <property type="protein sequence ID" value="PSK40462.1"/>
    <property type="molecule type" value="Genomic_DNA"/>
</dbReference>
<dbReference type="GO" id="GO:0003729">
    <property type="term" value="F:mRNA binding"/>
    <property type="evidence" value="ECO:0007669"/>
    <property type="project" value="TreeGrafter"/>
</dbReference>
<protein>
    <recommendedName>
        <fullName evidence="4">RRM domain-containing protein</fullName>
    </recommendedName>
</protein>
<feature type="region of interest" description="Disordered" evidence="3">
    <location>
        <begin position="395"/>
        <end position="463"/>
    </location>
</feature>
<dbReference type="OrthoDB" id="434258at2759"/>
<dbReference type="CDD" id="cd12253">
    <property type="entry name" value="RRM_PIN4_like"/>
    <property type="match status" value="1"/>
</dbReference>
<comment type="caution">
    <text evidence="5">The sequence shown here is derived from an EMBL/GenBank/DDBJ whole genome shotgun (WGS) entry which is preliminary data.</text>
</comment>
<sequence>MDLRNLSSTPNQLDSVMQRRPSLSSLSSASGYALLSYAGAAAGAGQSGNVPGVNHMPQPPLENHTPQMALLKLSGDQGTRMYSGILSNLLSTNLASASGIPPASMVSNVVPWVEQQKQQQSLTMNLDSGKKNRKEEPDASPNIASMTTTSANASTMEDDDDELIPTAIVIKNIPFAIKKEQLLDVMTKLNLPLPYAFNYHFDNGVFRGLAFANFTSTDETSMVVNQLNGREIGGRKLRVEYKKMLPAQERERIEREKREKRGQLEEQHRSTSNASLASLISAASTTAATKNLSVNGAQYNSQTERLLMHFPLGNTNMPPPPVELNFNDPDVLELYSQLLTYRDDNSKLIFELAFPANISLQHRKVFSLLCSYLNLLELYDNGLIIIRRKPGQQTIQQRQQQSATFNPHLHHQQQGQAPAATTPQHAQPQLQQQQQPQQQQQQQQSGQQGQTNGAGHPHSNSMMNINQLPALLNGYPSNLQTPNPHAPELLRSQSQLALPLTRLRQLSSTPVQQQYSQYLSGGIPGHKNAGSSQGNAKYQSFVGYGGAPSGNQNQVSQLSTPNSSSAAALLRSSNNRSFVDVRNTPPLTGAMPSQSDSPTPQHPSTHGSHVYQGQQGQNFFGQGAQISQPGTPLGNADLNNRFAPFGQHAHLNGSFSSLQPTSANSEEFSLGGDNMASKLNGLTLGNGYEQSKSSGSGIWGPKK</sequence>
<dbReference type="SUPFAM" id="SSF54928">
    <property type="entry name" value="RNA-binding domain, RBD"/>
    <property type="match status" value="1"/>
</dbReference>
<dbReference type="InterPro" id="IPR012677">
    <property type="entry name" value="Nucleotide-bd_a/b_plait_sf"/>
</dbReference>
<dbReference type="Gene3D" id="3.30.70.330">
    <property type="match status" value="1"/>
</dbReference>
<feature type="compositionally biased region" description="Polar residues" evidence="3">
    <location>
        <begin position="549"/>
        <end position="561"/>
    </location>
</feature>
<evidence type="ECO:0000259" key="4">
    <source>
        <dbReference type="PROSITE" id="PS50102"/>
    </source>
</evidence>
<dbReference type="PANTHER" id="PTHR48025">
    <property type="entry name" value="OS02G0815200 PROTEIN"/>
    <property type="match status" value="1"/>
</dbReference>
<dbReference type="InterPro" id="IPR035979">
    <property type="entry name" value="RBD_domain_sf"/>
</dbReference>
<dbReference type="InterPro" id="IPR034186">
    <property type="entry name" value="PIN4-like_RRM"/>
</dbReference>
<evidence type="ECO:0000313" key="5">
    <source>
        <dbReference type="EMBL" id="PSK40462.1"/>
    </source>
</evidence>
<dbReference type="FunFam" id="3.30.70.330:FF:001151">
    <property type="entry name" value="RNA-binding protein PIN4"/>
    <property type="match status" value="1"/>
</dbReference>
<feature type="region of interest" description="Disordered" evidence="3">
    <location>
        <begin position="250"/>
        <end position="271"/>
    </location>
</feature>
<feature type="compositionally biased region" description="Low complexity" evidence="3">
    <location>
        <begin position="562"/>
        <end position="577"/>
    </location>
</feature>
<keyword evidence="1 2" id="KW-0694">RNA-binding</keyword>
<dbReference type="Proteomes" id="UP000241107">
    <property type="component" value="Unassembled WGS sequence"/>
</dbReference>
<feature type="compositionally biased region" description="Polar residues" evidence="3">
    <location>
        <begin position="1"/>
        <end position="15"/>
    </location>
</feature>
<feature type="compositionally biased region" description="Polar residues" evidence="3">
    <location>
        <begin position="591"/>
        <end position="607"/>
    </location>
</feature>
<dbReference type="PANTHER" id="PTHR48025:SF1">
    <property type="entry name" value="RRM DOMAIN-CONTAINING PROTEIN"/>
    <property type="match status" value="1"/>
</dbReference>
<feature type="compositionally biased region" description="Basic and acidic residues" evidence="3">
    <location>
        <begin position="128"/>
        <end position="137"/>
    </location>
</feature>
<dbReference type="GeneID" id="36563496"/>
<feature type="region of interest" description="Disordered" evidence="3">
    <location>
        <begin position="117"/>
        <end position="157"/>
    </location>
</feature>
<feature type="compositionally biased region" description="Low complexity" evidence="3">
    <location>
        <begin position="412"/>
        <end position="451"/>
    </location>
</feature>
<feature type="domain" description="RRM" evidence="4">
    <location>
        <begin position="166"/>
        <end position="244"/>
    </location>
</feature>
<keyword evidence="6" id="KW-1185">Reference proteome</keyword>
<evidence type="ECO:0000256" key="2">
    <source>
        <dbReference type="PROSITE-ProRule" id="PRU00176"/>
    </source>
</evidence>
<dbReference type="Pfam" id="PF00076">
    <property type="entry name" value="RRM_1"/>
    <property type="match status" value="1"/>
</dbReference>
<dbReference type="InterPro" id="IPR000504">
    <property type="entry name" value="RRM_dom"/>
</dbReference>
<evidence type="ECO:0000256" key="1">
    <source>
        <dbReference type="ARBA" id="ARBA00022884"/>
    </source>
</evidence>
<feature type="region of interest" description="Disordered" evidence="3">
    <location>
        <begin position="653"/>
        <end position="703"/>
    </location>
</feature>
<evidence type="ECO:0000256" key="3">
    <source>
        <dbReference type="SAM" id="MobiDB-lite"/>
    </source>
</evidence>
<dbReference type="STRING" id="418784.A0A2P7YWY2"/>
<dbReference type="PROSITE" id="PS50102">
    <property type="entry name" value="RRM"/>
    <property type="match status" value="1"/>
</dbReference>
<accession>A0A2P7YWY2</accession>
<feature type="compositionally biased region" description="Low complexity" evidence="3">
    <location>
        <begin position="144"/>
        <end position="155"/>
    </location>
</feature>